<sequence>MTIKIITDSTSYIPNEIKEKYGIGIVSLSVTFGDEVFKEDEITNEEFYKKLDLYKKIPKSSQPSIDEIYDSFEKAVIEGKEVIGVFLSSKMSGTCSTANLVKKMILNKYENANIRIIDSATNCMQLGFSVIEGAKCIIKGSDFNAVINAVQDNLKKSKFIFMPNTLEYLKMGGRIGNAGALIGELLKIKPILTVKNGLTTSLIKVRTMKKATLKLIEIFENDILKYGFGDAIIHHINCYDEAEKLAKLIEEKVNKKIDIVSIGPVIGTHVGPGSIGIAYFTKEEFDEE</sequence>
<dbReference type="RefSeq" id="WP_338536430.1">
    <property type="nucleotide sequence ID" value="NZ_AP028654.1"/>
</dbReference>
<evidence type="ECO:0000313" key="3">
    <source>
        <dbReference type="Proteomes" id="UP001321786"/>
    </source>
</evidence>
<reference evidence="2 3" key="1">
    <citation type="submission" date="2023-08" db="EMBL/GenBank/DDBJ databases">
        <title>Helicovermis profunda gen. nov., sp. nov., a novel mesophilic, fermentative bacterium within the Bacillota from a deep-sea hydrothermal vent chimney.</title>
        <authorList>
            <person name="Miyazaki U."/>
            <person name="Mizutani D."/>
            <person name="Hashimoto Y."/>
            <person name="Tame A."/>
            <person name="Sawayama S."/>
            <person name="Miyazaki J."/>
            <person name="Takai K."/>
            <person name="Nakagawa S."/>
        </authorList>
    </citation>
    <scope>NUCLEOTIDE SEQUENCE [LARGE SCALE GENOMIC DNA]</scope>
    <source>
        <strain evidence="2 3">S502</strain>
    </source>
</reference>
<dbReference type="EMBL" id="AP028654">
    <property type="protein sequence ID" value="BEP28083.1"/>
    <property type="molecule type" value="Genomic_DNA"/>
</dbReference>
<evidence type="ECO:0000313" key="2">
    <source>
        <dbReference type="EMBL" id="BEP28083.1"/>
    </source>
</evidence>
<dbReference type="InterPro" id="IPR003797">
    <property type="entry name" value="DegV"/>
</dbReference>
<protein>
    <submittedName>
        <fullName evidence="2">DegV family protein</fullName>
    </submittedName>
</protein>
<dbReference type="Gene3D" id="3.30.1180.10">
    <property type="match status" value="1"/>
</dbReference>
<dbReference type="AlphaFoldDB" id="A0AAU9EF90"/>
<name>A0AAU9EF90_9FIRM</name>
<dbReference type="PROSITE" id="PS51482">
    <property type="entry name" value="DEGV"/>
    <property type="match status" value="1"/>
</dbReference>
<keyword evidence="3" id="KW-1185">Reference proteome</keyword>
<dbReference type="PANTHER" id="PTHR33434">
    <property type="entry name" value="DEGV DOMAIN-CONTAINING PROTEIN DR_1986-RELATED"/>
    <property type="match status" value="1"/>
</dbReference>
<evidence type="ECO:0000256" key="1">
    <source>
        <dbReference type="ARBA" id="ARBA00023121"/>
    </source>
</evidence>
<dbReference type="InterPro" id="IPR050270">
    <property type="entry name" value="DegV_domain_contain"/>
</dbReference>
<accession>A0AAU9EF90</accession>
<dbReference type="Gene3D" id="3.40.50.10170">
    <property type="match status" value="1"/>
</dbReference>
<dbReference type="KEGG" id="hprf:HLPR_04140"/>
<dbReference type="PANTHER" id="PTHR33434:SF2">
    <property type="entry name" value="FATTY ACID-BINDING PROTEIN TM_1468"/>
    <property type="match status" value="1"/>
</dbReference>
<keyword evidence="1" id="KW-0446">Lipid-binding</keyword>
<organism evidence="2 3">
    <name type="scientific">Helicovermis profundi</name>
    <dbReference type="NCBI Taxonomy" id="3065157"/>
    <lineage>
        <taxon>Bacteria</taxon>
        <taxon>Bacillati</taxon>
        <taxon>Bacillota</taxon>
        <taxon>Clostridia</taxon>
        <taxon>Helicovermis</taxon>
    </lineage>
</organism>
<dbReference type="GO" id="GO:0008289">
    <property type="term" value="F:lipid binding"/>
    <property type="evidence" value="ECO:0007669"/>
    <property type="project" value="UniProtKB-KW"/>
</dbReference>
<dbReference type="Proteomes" id="UP001321786">
    <property type="component" value="Chromosome"/>
</dbReference>
<dbReference type="SUPFAM" id="SSF82549">
    <property type="entry name" value="DAK1/DegV-like"/>
    <property type="match status" value="1"/>
</dbReference>
<dbReference type="Pfam" id="PF02645">
    <property type="entry name" value="DegV"/>
    <property type="match status" value="1"/>
</dbReference>
<gene>
    <name evidence="2" type="ORF">HLPR_04140</name>
</gene>
<proteinExistence type="predicted"/>
<dbReference type="NCBIfam" id="TIGR00762">
    <property type="entry name" value="DegV"/>
    <property type="match status" value="1"/>
</dbReference>
<dbReference type="InterPro" id="IPR043168">
    <property type="entry name" value="DegV_C"/>
</dbReference>